<protein>
    <submittedName>
        <fullName evidence="5">AraC family transcriptional regulator</fullName>
    </submittedName>
</protein>
<dbReference type="PROSITE" id="PS01124">
    <property type="entry name" value="HTH_ARAC_FAMILY_2"/>
    <property type="match status" value="1"/>
</dbReference>
<gene>
    <name evidence="5" type="ORF">ACFPQB_21395</name>
</gene>
<evidence type="ECO:0000256" key="1">
    <source>
        <dbReference type="ARBA" id="ARBA00023015"/>
    </source>
</evidence>
<dbReference type="InterPro" id="IPR009057">
    <property type="entry name" value="Homeodomain-like_sf"/>
</dbReference>
<proteinExistence type="predicted"/>
<dbReference type="SMART" id="SM00342">
    <property type="entry name" value="HTH_ARAC"/>
    <property type="match status" value="1"/>
</dbReference>
<dbReference type="Gene3D" id="1.10.10.60">
    <property type="entry name" value="Homeodomain-like"/>
    <property type="match status" value="1"/>
</dbReference>
<comment type="caution">
    <text evidence="5">The sequence shown here is derived from an EMBL/GenBank/DDBJ whole genome shotgun (WGS) entry which is preliminary data.</text>
</comment>
<dbReference type="RefSeq" id="WP_136430832.1">
    <property type="nucleotide sequence ID" value="NZ_JBHSNS010000016.1"/>
</dbReference>
<reference evidence="6" key="1">
    <citation type="journal article" date="2019" name="Int. J. Syst. Evol. Microbiol.">
        <title>The Global Catalogue of Microorganisms (GCM) 10K type strain sequencing project: providing services to taxonomists for standard genome sequencing and annotation.</title>
        <authorList>
            <consortium name="The Broad Institute Genomics Platform"/>
            <consortium name="The Broad Institute Genome Sequencing Center for Infectious Disease"/>
            <person name="Wu L."/>
            <person name="Ma J."/>
        </authorList>
    </citation>
    <scope>NUCLEOTIDE SEQUENCE [LARGE SCALE GENOMIC DNA]</scope>
    <source>
        <strain evidence="6">YIM 94188</strain>
    </source>
</reference>
<organism evidence="5 6">
    <name type="scientific">Nocardioides vastitatis</name>
    <dbReference type="NCBI Taxonomy" id="2568655"/>
    <lineage>
        <taxon>Bacteria</taxon>
        <taxon>Bacillati</taxon>
        <taxon>Actinomycetota</taxon>
        <taxon>Actinomycetes</taxon>
        <taxon>Propionibacteriales</taxon>
        <taxon>Nocardioidaceae</taxon>
        <taxon>Nocardioides</taxon>
    </lineage>
</organism>
<dbReference type="InterPro" id="IPR018060">
    <property type="entry name" value="HTH_AraC"/>
</dbReference>
<keyword evidence="2" id="KW-0238">DNA-binding</keyword>
<evidence type="ECO:0000313" key="6">
    <source>
        <dbReference type="Proteomes" id="UP001596072"/>
    </source>
</evidence>
<keyword evidence="6" id="KW-1185">Reference proteome</keyword>
<evidence type="ECO:0000259" key="4">
    <source>
        <dbReference type="PROSITE" id="PS01124"/>
    </source>
</evidence>
<dbReference type="EMBL" id="JBHSNS010000016">
    <property type="protein sequence ID" value="MFC5731481.1"/>
    <property type="molecule type" value="Genomic_DNA"/>
</dbReference>
<dbReference type="InterPro" id="IPR032687">
    <property type="entry name" value="AraC-type_N"/>
</dbReference>
<accession>A0ABW0ZKH2</accession>
<dbReference type="PANTHER" id="PTHR47894:SF4">
    <property type="entry name" value="HTH-TYPE TRANSCRIPTIONAL REGULATOR GADX"/>
    <property type="match status" value="1"/>
</dbReference>
<dbReference type="PANTHER" id="PTHR47894">
    <property type="entry name" value="HTH-TYPE TRANSCRIPTIONAL REGULATOR GADX"/>
    <property type="match status" value="1"/>
</dbReference>
<dbReference type="Proteomes" id="UP001596072">
    <property type="component" value="Unassembled WGS sequence"/>
</dbReference>
<evidence type="ECO:0000313" key="5">
    <source>
        <dbReference type="EMBL" id="MFC5731481.1"/>
    </source>
</evidence>
<dbReference type="Pfam" id="PF12625">
    <property type="entry name" value="Arabinose_bd"/>
    <property type="match status" value="1"/>
</dbReference>
<feature type="domain" description="HTH araC/xylS-type" evidence="4">
    <location>
        <begin position="238"/>
        <end position="336"/>
    </location>
</feature>
<name>A0ABW0ZKH2_9ACTN</name>
<keyword evidence="3" id="KW-0804">Transcription</keyword>
<dbReference type="SUPFAM" id="SSF46689">
    <property type="entry name" value="Homeodomain-like"/>
    <property type="match status" value="1"/>
</dbReference>
<evidence type="ECO:0000256" key="2">
    <source>
        <dbReference type="ARBA" id="ARBA00023125"/>
    </source>
</evidence>
<sequence length="344" mass="37449">MRDNDVPIRASILRGLPTLITRFGGPGEEFLAAYGIGGPVVEQHDTYVSLRLVERVLEEAARRFDVPDLGLQMAAQQDLHILGPLAIAMENSRTIGEALECANRFLFVVSPALSHEVIPDPLDNPGVLAIRYASTTGTASPQSIDYGLGMVHRAVTLVQGGGSYGLRSVQLPHPRLAPEAAYREHFGAEVAFDAPHAVLRMPRQLLAVPVIGGNDLLRDIAVDFLETHFGHEDVPVSDLVTAILEGQLGPDRPNLAKVARLLSLHPRSLQRLLADEGIAFKELLGRAQREQARKLITTTNLSFSQIAVQVGLREQSSLTRATRRWFGMSPSRLRRAASDSSGMS</sequence>
<evidence type="ECO:0000256" key="3">
    <source>
        <dbReference type="ARBA" id="ARBA00023163"/>
    </source>
</evidence>
<keyword evidence="1" id="KW-0805">Transcription regulation</keyword>
<dbReference type="Pfam" id="PF12833">
    <property type="entry name" value="HTH_18"/>
    <property type="match status" value="1"/>
</dbReference>